<evidence type="ECO:0000313" key="4">
    <source>
        <dbReference type="Proteomes" id="UP001064879"/>
    </source>
</evidence>
<accession>A0ABY5SQV2</accession>
<keyword evidence="4" id="KW-1185">Reference proteome</keyword>
<dbReference type="EMBL" id="CP093443">
    <property type="protein sequence ID" value="UVI36584.1"/>
    <property type="molecule type" value="Genomic_DNA"/>
</dbReference>
<dbReference type="Pfam" id="PF07995">
    <property type="entry name" value="GSDH"/>
    <property type="match status" value="1"/>
</dbReference>
<organism evidence="3 4">
    <name type="scientific">Brevibacterium spongiae</name>
    <dbReference type="NCBI Taxonomy" id="2909672"/>
    <lineage>
        <taxon>Bacteria</taxon>
        <taxon>Bacillati</taxon>
        <taxon>Actinomycetota</taxon>
        <taxon>Actinomycetes</taxon>
        <taxon>Micrococcales</taxon>
        <taxon>Brevibacteriaceae</taxon>
        <taxon>Brevibacterium</taxon>
    </lineage>
</organism>
<dbReference type="InterPro" id="IPR012938">
    <property type="entry name" value="Glc/Sorbosone_DH"/>
</dbReference>
<name>A0ABY5SQV2_9MICO</name>
<dbReference type="InterPro" id="IPR011041">
    <property type="entry name" value="Quinoprot_gluc/sorb_DH_b-prop"/>
</dbReference>
<evidence type="ECO:0000313" key="3">
    <source>
        <dbReference type="EMBL" id="UVI36584.1"/>
    </source>
</evidence>
<feature type="region of interest" description="Disordered" evidence="1">
    <location>
        <begin position="380"/>
        <end position="403"/>
    </location>
</feature>
<protein>
    <submittedName>
        <fullName evidence="3">PQQ-dependent sugar dehydrogenase</fullName>
    </submittedName>
</protein>
<evidence type="ECO:0000259" key="2">
    <source>
        <dbReference type="Pfam" id="PF07995"/>
    </source>
</evidence>
<sequence>MRTSPRRRPGRLLTGAVISFTVVLTDCSSDSGSDGTEGRDDDTSGAASASSDADSSGTDSGTDSAAAAPDADSPEVVATGLESPWSIAFHGQTPLVSERNSGRILEIAASGEVREVGRIDEASASGEAGLHGLAVDDEQLYAFYAAETENRIVRFDLLGEPGDLSLGGAETVLDGLPTANFHNGGRLAFGPDGMLYATLGDTGDRDSAQDEKELSGKILRMTPDGEVPEDNPFGDSLVFSMGHRNPQGIGWDDEGTMYASEFGQDTWDELNVIEAAGNYGWPEVEGIAEDGGSGGGGSGDGAGSGSGDGEFIDPVQQWSPDEASPSGLAVTEDSIVIAGLRGQRLHQVPLDDLSESTELWAGEHGRLRDVVQAPDSSLLVLTNNTDGRGEPGPDDDRLLRFTP</sequence>
<dbReference type="InterPro" id="IPR011042">
    <property type="entry name" value="6-blade_b-propeller_TolB-like"/>
</dbReference>
<dbReference type="Proteomes" id="UP001064879">
    <property type="component" value="Chromosome"/>
</dbReference>
<reference evidence="3" key="1">
    <citation type="submission" date="2022-03" db="EMBL/GenBank/DDBJ databases">
        <title>Brevibacterium spongiae sp. nov., isolated from marine sponge.</title>
        <authorList>
            <person name="Li Z."/>
            <person name="Zhang M."/>
        </authorList>
    </citation>
    <scope>NUCLEOTIDE SEQUENCE</scope>
    <source>
        <strain evidence="3">WHS-Z9</strain>
    </source>
</reference>
<dbReference type="PANTHER" id="PTHR19328">
    <property type="entry name" value="HEDGEHOG-INTERACTING PROTEIN"/>
    <property type="match status" value="1"/>
</dbReference>
<evidence type="ECO:0000256" key="1">
    <source>
        <dbReference type="SAM" id="MobiDB-lite"/>
    </source>
</evidence>
<dbReference type="RefSeq" id="WP_265419152.1">
    <property type="nucleotide sequence ID" value="NZ_CP093443.1"/>
</dbReference>
<feature type="compositionally biased region" description="Basic and acidic residues" evidence="1">
    <location>
        <begin position="387"/>
        <end position="403"/>
    </location>
</feature>
<dbReference type="PANTHER" id="PTHR19328:SF13">
    <property type="entry name" value="HIPL1 PROTEIN"/>
    <property type="match status" value="1"/>
</dbReference>
<feature type="compositionally biased region" description="Gly residues" evidence="1">
    <location>
        <begin position="289"/>
        <end position="308"/>
    </location>
</feature>
<feature type="region of interest" description="Disordered" evidence="1">
    <location>
        <begin position="285"/>
        <end position="327"/>
    </location>
</feature>
<dbReference type="Gene3D" id="2.120.10.30">
    <property type="entry name" value="TolB, C-terminal domain"/>
    <property type="match status" value="1"/>
</dbReference>
<proteinExistence type="predicted"/>
<dbReference type="SUPFAM" id="SSF50952">
    <property type="entry name" value="Soluble quinoprotein glucose dehydrogenase"/>
    <property type="match status" value="1"/>
</dbReference>
<feature type="domain" description="Glucose/Sorbosone dehydrogenase" evidence="2">
    <location>
        <begin position="81"/>
        <end position="388"/>
    </location>
</feature>
<gene>
    <name evidence="3" type="ORF">L1F31_02650</name>
</gene>
<feature type="region of interest" description="Disordered" evidence="1">
    <location>
        <begin position="26"/>
        <end position="76"/>
    </location>
</feature>
<feature type="compositionally biased region" description="Low complexity" evidence="1">
    <location>
        <begin position="44"/>
        <end position="71"/>
    </location>
</feature>